<evidence type="ECO:0000313" key="3">
    <source>
        <dbReference type="EMBL" id="MBB3210344.1"/>
    </source>
</evidence>
<gene>
    <name evidence="3" type="ORF">FHS27_006191</name>
</gene>
<dbReference type="PANTHER" id="PTHR43818">
    <property type="entry name" value="BCDNA.GH03377"/>
    <property type="match status" value="1"/>
</dbReference>
<name>A0A7W5E536_9BACT</name>
<organism evidence="3 4">
    <name type="scientific">Aporhodopirellula rubra</name>
    <dbReference type="NCBI Taxonomy" id="980271"/>
    <lineage>
        <taxon>Bacteria</taxon>
        <taxon>Pseudomonadati</taxon>
        <taxon>Planctomycetota</taxon>
        <taxon>Planctomycetia</taxon>
        <taxon>Pirellulales</taxon>
        <taxon>Pirellulaceae</taxon>
        <taxon>Aporhodopirellula</taxon>
    </lineage>
</organism>
<proteinExistence type="predicted"/>
<dbReference type="Proteomes" id="UP000536179">
    <property type="component" value="Unassembled WGS sequence"/>
</dbReference>
<dbReference type="SUPFAM" id="SSF55347">
    <property type="entry name" value="Glyceraldehyde-3-phosphate dehydrogenase-like, C-terminal domain"/>
    <property type="match status" value="1"/>
</dbReference>
<dbReference type="Pfam" id="PF19051">
    <property type="entry name" value="GFO_IDH_MocA_C2"/>
    <property type="match status" value="1"/>
</dbReference>
<dbReference type="InterPro" id="IPR050463">
    <property type="entry name" value="Gfo/Idh/MocA_oxidrdct_glycsds"/>
</dbReference>
<evidence type="ECO:0000259" key="1">
    <source>
        <dbReference type="Pfam" id="PF01408"/>
    </source>
</evidence>
<feature type="domain" description="Gfo/Idh/MocA-like oxidoreductase bacterial type C-terminal" evidence="2">
    <location>
        <begin position="185"/>
        <end position="279"/>
    </location>
</feature>
<dbReference type="InterPro" id="IPR000683">
    <property type="entry name" value="Gfo/Idh/MocA-like_OxRdtase_N"/>
</dbReference>
<dbReference type="PANTHER" id="PTHR43818:SF3">
    <property type="entry name" value="OXIDOREDUCTASE-RELATED"/>
    <property type="match status" value="1"/>
</dbReference>
<dbReference type="Gene3D" id="3.30.360.10">
    <property type="entry name" value="Dihydrodipicolinate Reductase, domain 2"/>
    <property type="match status" value="1"/>
</dbReference>
<dbReference type="EMBL" id="JACHXU010000036">
    <property type="protein sequence ID" value="MBB3210344.1"/>
    <property type="molecule type" value="Genomic_DNA"/>
</dbReference>
<dbReference type="RefSeq" id="WP_184309588.1">
    <property type="nucleotide sequence ID" value="NZ_JACHXU010000036.1"/>
</dbReference>
<dbReference type="Pfam" id="PF01408">
    <property type="entry name" value="GFO_IDH_MocA"/>
    <property type="match status" value="1"/>
</dbReference>
<dbReference type="AlphaFoldDB" id="A0A7W5E536"/>
<dbReference type="InterPro" id="IPR006311">
    <property type="entry name" value="TAT_signal"/>
</dbReference>
<protein>
    <submittedName>
        <fullName evidence="3">Putative dehydrogenase</fullName>
    </submittedName>
</protein>
<dbReference type="SUPFAM" id="SSF51735">
    <property type="entry name" value="NAD(P)-binding Rossmann-fold domains"/>
    <property type="match status" value="1"/>
</dbReference>
<accession>A0A7W5E536</accession>
<sequence>MSHPRSTPISTRTFSRRRFTQIAASTAAFGAFPHANVSAASAQRVYGANEKVNVAIIGCGGMGGSDAKSIFNTKMVNVVALCDVAMGTKHTAAIEEKFPDVPRFKNFRVMFDKMSNQIDACTVGVPDHSHFPIAILAMSLGKGVYVEKPLAHTFQEIELLMAAEKKYGVACQMGNQGHSGANFHQFKAWKEAGVIENIREVTANMNAGRRWHPWTFDEWQTGETMPDGIDWDTWAGTAAKHPYSNKLHPGNWRSWFEYGNGAFGDWGPHLLDTVHRFLDLGLPERVTAVVLDGRRELIFPMASTIQFDFPERGDEPACKVTWYDGVKNQPPRPADLEDGRKMETNGKTIYGDGITFKGASHGSPLRVLPGEKANDLASDLPRYETGSNHHLNFVRAVKGEEQTRSSFDISGPLSQMFCIGVIAQRLGGELVFDRETKQITNNKVANELLVGPPPRKGWEEFYKL</sequence>
<dbReference type="GO" id="GO:0000166">
    <property type="term" value="F:nucleotide binding"/>
    <property type="evidence" value="ECO:0007669"/>
    <property type="project" value="InterPro"/>
</dbReference>
<dbReference type="PROSITE" id="PS51318">
    <property type="entry name" value="TAT"/>
    <property type="match status" value="1"/>
</dbReference>
<feature type="domain" description="Gfo/Idh/MocA-like oxidoreductase N-terminal" evidence="1">
    <location>
        <begin position="52"/>
        <end position="174"/>
    </location>
</feature>
<keyword evidence="4" id="KW-1185">Reference proteome</keyword>
<dbReference type="InterPro" id="IPR043906">
    <property type="entry name" value="Gfo/Idh/MocA_OxRdtase_bact_C"/>
</dbReference>
<evidence type="ECO:0000259" key="2">
    <source>
        <dbReference type="Pfam" id="PF19051"/>
    </source>
</evidence>
<reference evidence="3 4" key="1">
    <citation type="submission" date="2020-08" db="EMBL/GenBank/DDBJ databases">
        <title>Genomic Encyclopedia of Type Strains, Phase III (KMG-III): the genomes of soil and plant-associated and newly described type strains.</title>
        <authorList>
            <person name="Whitman W."/>
        </authorList>
    </citation>
    <scope>NUCLEOTIDE SEQUENCE [LARGE SCALE GENOMIC DNA]</scope>
    <source>
        <strain evidence="3 4">CECT 8075</strain>
    </source>
</reference>
<dbReference type="Gene3D" id="3.40.50.720">
    <property type="entry name" value="NAD(P)-binding Rossmann-like Domain"/>
    <property type="match status" value="1"/>
</dbReference>
<dbReference type="InterPro" id="IPR036291">
    <property type="entry name" value="NAD(P)-bd_dom_sf"/>
</dbReference>
<evidence type="ECO:0000313" key="4">
    <source>
        <dbReference type="Proteomes" id="UP000536179"/>
    </source>
</evidence>
<comment type="caution">
    <text evidence="3">The sequence shown here is derived from an EMBL/GenBank/DDBJ whole genome shotgun (WGS) entry which is preliminary data.</text>
</comment>